<dbReference type="InterPro" id="IPR008979">
    <property type="entry name" value="Galactose-bd-like_sf"/>
</dbReference>
<gene>
    <name evidence="5" type="ORF">NIES3807_09770</name>
</gene>
<keyword evidence="3" id="KW-1133">Transmembrane helix</keyword>
<evidence type="ECO:0000256" key="1">
    <source>
        <dbReference type="ARBA" id="ARBA00022670"/>
    </source>
</evidence>
<dbReference type="PROSITE" id="PS51829">
    <property type="entry name" value="P_HOMO_B"/>
    <property type="match status" value="1"/>
</dbReference>
<dbReference type="GO" id="GO:0004252">
    <property type="term" value="F:serine-type endopeptidase activity"/>
    <property type="evidence" value="ECO:0007669"/>
    <property type="project" value="InterPro"/>
</dbReference>
<sequence length="240" mass="24645">MIFGGIYPKLPMNTLKSLSGVGIVFAGTVSAIAVLTVLPASAVTFTGTGTGFNIPDNNATGASSTITVPTGSNFLITNITVTLNNLTHTFVGDLIANLTYVPTNTTVSLFNRIRRHDGIIASNSNFNGNYSFNDAFTGNLWFVAGSGVATFDIPSGNYFPTGADSGTLVPILTSLGGSQTAGDWRLRISDLSGGDAGSLGSWTLNLEGPPTAPVSVPESNSVLGLLALGLLGTAAAFKRH</sequence>
<proteinExistence type="predicted"/>
<dbReference type="InterPro" id="IPR002884">
    <property type="entry name" value="P_dom"/>
</dbReference>
<accession>A0AAD3G7X3</accession>
<feature type="domain" description="P/Homo B" evidence="4">
    <location>
        <begin position="37"/>
        <end position="212"/>
    </location>
</feature>
<protein>
    <recommendedName>
        <fullName evidence="4">P/Homo B domain-containing protein</fullName>
    </recommendedName>
</protein>
<name>A0AAD3G7X3_MICAE</name>
<evidence type="ECO:0000256" key="2">
    <source>
        <dbReference type="ARBA" id="ARBA00022801"/>
    </source>
</evidence>
<dbReference type="Gene3D" id="2.60.120.260">
    <property type="entry name" value="Galactose-binding domain-like"/>
    <property type="match status" value="1"/>
</dbReference>
<comment type="caution">
    <text evidence="5">The sequence shown here is derived from an EMBL/GenBank/DDBJ whole genome shotgun (WGS) entry which is preliminary data.</text>
</comment>
<organism evidence="5 6">
    <name type="scientific">Microcystis aeruginosa NIES-3807</name>
    <dbReference type="NCBI Taxonomy" id="2517785"/>
    <lineage>
        <taxon>Bacteria</taxon>
        <taxon>Bacillati</taxon>
        <taxon>Cyanobacteriota</taxon>
        <taxon>Cyanophyceae</taxon>
        <taxon>Oscillatoriophycideae</taxon>
        <taxon>Chroococcales</taxon>
        <taxon>Microcystaceae</taxon>
        <taxon>Microcystis</taxon>
    </lineage>
</organism>
<keyword evidence="3" id="KW-0812">Transmembrane</keyword>
<dbReference type="Proteomes" id="UP000441080">
    <property type="component" value="Unassembled WGS sequence"/>
</dbReference>
<feature type="transmembrane region" description="Helical" evidence="3">
    <location>
        <begin position="21"/>
        <end position="45"/>
    </location>
</feature>
<keyword evidence="2" id="KW-0378">Hydrolase</keyword>
<evidence type="ECO:0000313" key="5">
    <source>
        <dbReference type="EMBL" id="GCL57817.1"/>
    </source>
</evidence>
<dbReference type="EMBL" id="BJCK01000009">
    <property type="protein sequence ID" value="GCL57817.1"/>
    <property type="molecule type" value="Genomic_DNA"/>
</dbReference>
<evidence type="ECO:0000259" key="4">
    <source>
        <dbReference type="PROSITE" id="PS51829"/>
    </source>
</evidence>
<evidence type="ECO:0000256" key="3">
    <source>
        <dbReference type="SAM" id="Phobius"/>
    </source>
</evidence>
<dbReference type="RefSeq" id="WP_159296683.1">
    <property type="nucleotide sequence ID" value="NZ_BJCK01000009.1"/>
</dbReference>
<dbReference type="AlphaFoldDB" id="A0AAD3G7X3"/>
<reference evidence="5 6" key="1">
    <citation type="submission" date="2019-02" db="EMBL/GenBank/DDBJ databases">
        <title>Draft genome sequence of Arthrospira platensis NIES-3807.</title>
        <authorList>
            <person name="Yamaguchi H."/>
            <person name="Suzuki S."/>
            <person name="Kawachi M."/>
        </authorList>
    </citation>
    <scope>NUCLEOTIDE SEQUENCE [LARGE SCALE GENOMIC DNA]</scope>
    <source>
        <strain evidence="5 6">NIES-3807</strain>
    </source>
</reference>
<dbReference type="SUPFAM" id="SSF49785">
    <property type="entry name" value="Galactose-binding domain-like"/>
    <property type="match status" value="1"/>
</dbReference>
<dbReference type="Pfam" id="PF01483">
    <property type="entry name" value="P_proprotein"/>
    <property type="match status" value="1"/>
</dbReference>
<evidence type="ECO:0000313" key="6">
    <source>
        <dbReference type="Proteomes" id="UP000441080"/>
    </source>
</evidence>
<keyword evidence="3" id="KW-0472">Membrane</keyword>
<keyword evidence="1" id="KW-0645">Protease</keyword>
<dbReference type="GO" id="GO:0006508">
    <property type="term" value="P:proteolysis"/>
    <property type="evidence" value="ECO:0007669"/>
    <property type="project" value="UniProtKB-KW"/>
</dbReference>